<organism evidence="1 2">
    <name type="scientific">Parasponia andersonii</name>
    <name type="common">Sponia andersonii</name>
    <dbReference type="NCBI Taxonomy" id="3476"/>
    <lineage>
        <taxon>Eukaryota</taxon>
        <taxon>Viridiplantae</taxon>
        <taxon>Streptophyta</taxon>
        <taxon>Embryophyta</taxon>
        <taxon>Tracheophyta</taxon>
        <taxon>Spermatophyta</taxon>
        <taxon>Magnoliopsida</taxon>
        <taxon>eudicotyledons</taxon>
        <taxon>Gunneridae</taxon>
        <taxon>Pentapetalae</taxon>
        <taxon>rosids</taxon>
        <taxon>fabids</taxon>
        <taxon>Rosales</taxon>
        <taxon>Cannabaceae</taxon>
        <taxon>Parasponia</taxon>
    </lineage>
</organism>
<sequence>MSILCGVVGPKWLNRWGCSARLWHCGATLPRERRCGTTPLMPLHHDAIFGHCGANSLELQVL</sequence>
<dbReference type="Proteomes" id="UP000237105">
    <property type="component" value="Unassembled WGS sequence"/>
</dbReference>
<evidence type="ECO:0000313" key="1">
    <source>
        <dbReference type="EMBL" id="PON73613.1"/>
    </source>
</evidence>
<dbReference type="EMBL" id="JXTB01000033">
    <property type="protein sequence ID" value="PON73613.1"/>
    <property type="molecule type" value="Genomic_DNA"/>
</dbReference>
<dbReference type="AlphaFoldDB" id="A0A2P5DK05"/>
<protein>
    <submittedName>
        <fullName evidence="1">Uncharacterized protein</fullName>
    </submittedName>
</protein>
<accession>A0A2P5DK05</accession>
<evidence type="ECO:0000313" key="2">
    <source>
        <dbReference type="Proteomes" id="UP000237105"/>
    </source>
</evidence>
<gene>
    <name evidence="1" type="ORF">PanWU01x14_057950</name>
</gene>
<reference evidence="2" key="1">
    <citation type="submission" date="2016-06" db="EMBL/GenBank/DDBJ databases">
        <title>Parallel loss of symbiosis genes in relatives of nitrogen-fixing non-legume Parasponia.</title>
        <authorList>
            <person name="Van Velzen R."/>
            <person name="Holmer R."/>
            <person name="Bu F."/>
            <person name="Rutten L."/>
            <person name="Van Zeijl A."/>
            <person name="Liu W."/>
            <person name="Santuari L."/>
            <person name="Cao Q."/>
            <person name="Sharma T."/>
            <person name="Shen D."/>
            <person name="Roswanjaya Y."/>
            <person name="Wardhani T."/>
            <person name="Kalhor M.S."/>
            <person name="Jansen J."/>
            <person name="Van den Hoogen J."/>
            <person name="Gungor B."/>
            <person name="Hartog M."/>
            <person name="Hontelez J."/>
            <person name="Verver J."/>
            <person name="Yang W.-C."/>
            <person name="Schijlen E."/>
            <person name="Repin R."/>
            <person name="Schilthuizen M."/>
            <person name="Schranz E."/>
            <person name="Heidstra R."/>
            <person name="Miyata K."/>
            <person name="Fedorova E."/>
            <person name="Kohlen W."/>
            <person name="Bisseling T."/>
            <person name="Smit S."/>
            <person name="Geurts R."/>
        </authorList>
    </citation>
    <scope>NUCLEOTIDE SEQUENCE [LARGE SCALE GENOMIC DNA]</scope>
    <source>
        <strain evidence="2">cv. WU1-14</strain>
    </source>
</reference>
<name>A0A2P5DK05_PARAD</name>
<comment type="caution">
    <text evidence="1">The sequence shown here is derived from an EMBL/GenBank/DDBJ whole genome shotgun (WGS) entry which is preliminary data.</text>
</comment>
<proteinExistence type="predicted"/>
<keyword evidence="2" id="KW-1185">Reference proteome</keyword>